<evidence type="ECO:0000256" key="5">
    <source>
        <dbReference type="ARBA" id="ARBA00022691"/>
    </source>
</evidence>
<dbReference type="EC" id="2.1.1.72" evidence="2"/>
<evidence type="ECO:0000256" key="6">
    <source>
        <dbReference type="ARBA" id="ARBA00022747"/>
    </source>
</evidence>
<dbReference type="Gene3D" id="3.40.50.150">
    <property type="entry name" value="Vaccinia Virus protein VP39"/>
    <property type="match status" value="1"/>
</dbReference>
<evidence type="ECO:0000256" key="7">
    <source>
        <dbReference type="ARBA" id="ARBA00047942"/>
    </source>
</evidence>
<dbReference type="PANTHER" id="PTHR42998">
    <property type="entry name" value="TYPE I RESTRICTION ENZYME HINDVIIP M PROTEIN-RELATED"/>
    <property type="match status" value="1"/>
</dbReference>
<dbReference type="PRINTS" id="PR00507">
    <property type="entry name" value="N12N6MTFRASE"/>
</dbReference>
<dbReference type="CDD" id="cd02440">
    <property type="entry name" value="AdoMet_MTases"/>
    <property type="match status" value="1"/>
</dbReference>
<dbReference type="PROSITE" id="PS00092">
    <property type="entry name" value="N6_MTASE"/>
    <property type="match status" value="1"/>
</dbReference>
<keyword evidence="6" id="KW-0680">Restriction system</keyword>
<evidence type="ECO:0000259" key="9">
    <source>
        <dbReference type="Pfam" id="PF12161"/>
    </source>
</evidence>
<evidence type="ECO:0000256" key="4">
    <source>
        <dbReference type="ARBA" id="ARBA00022679"/>
    </source>
</evidence>
<dbReference type="Proteomes" id="UP000309984">
    <property type="component" value="Unassembled WGS sequence"/>
</dbReference>
<dbReference type="Pfam" id="PF12161">
    <property type="entry name" value="HsdM_N"/>
    <property type="match status" value="1"/>
</dbReference>
<dbReference type="AlphaFoldDB" id="A0A7I7ZTD2"/>
<sequence length="531" mass="59506">MARAKTTKSSTATKTLEQRLWDAADALRGNQEPSEYKHVVLGLVFLKYISDRFEARYRDIETALSDPDSDDYIPNETRRLTFLEDRDEYRSHNVFWVPVEARWENIQAKAKLPEIGQIIDNAMDLIEKENPSVKGVLPRNYGREGLDKGRLGQLVDLIGSIGFTESDDHGSDDVLGRVYEYFLGQFAGKETGKDAGAFYTPRSVVKTLVEMLEPYHGRVYDPACGSGGMFVQSAEFVKAHGGKRTDISVYGQEFTDTTWKLAKMNLALRGIEADLGDRSADSFSSDLHPDLRADFVIANPPFNVSNWWDAKLADDPRWKYGTPPEGNANFAWVQHFIYHLSPKGTAGFVLANGSLSSKSGGEGEIRRKLVEANLVDCVVAMPDKLFFNTGIPVSLWFVSKDRCGNGHRNREGEVLFVDARKLGRMETRRLRTLDDADIAKIADAYHSWRNHDGGFEDVAGFAKAASLSDIEQNDFVLTPGRYVGTEEAEADDEPITDKIERLTKELFAEFERGRELETAIRSGLREVGYGN</sequence>
<dbReference type="Gene3D" id="1.20.1260.30">
    <property type="match status" value="1"/>
</dbReference>
<dbReference type="SUPFAM" id="SSF53335">
    <property type="entry name" value="S-adenosyl-L-methionine-dependent methyltransferases"/>
    <property type="match status" value="1"/>
</dbReference>
<dbReference type="GO" id="GO:0032259">
    <property type="term" value="P:methylation"/>
    <property type="evidence" value="ECO:0007669"/>
    <property type="project" value="UniProtKB-KW"/>
</dbReference>
<protein>
    <recommendedName>
        <fullName evidence="2">site-specific DNA-methyltransferase (adenine-specific)</fullName>
        <ecNumber evidence="2">2.1.1.72</ecNumber>
    </recommendedName>
</protein>
<evidence type="ECO:0000313" key="11">
    <source>
        <dbReference type="Proteomes" id="UP000309984"/>
    </source>
</evidence>
<dbReference type="InterPro" id="IPR029063">
    <property type="entry name" value="SAM-dependent_MTases_sf"/>
</dbReference>
<keyword evidence="4" id="KW-0808">Transferase</keyword>
<dbReference type="InterPro" id="IPR002052">
    <property type="entry name" value="DNA_methylase_N6_adenine_CS"/>
</dbReference>
<evidence type="ECO:0000259" key="8">
    <source>
        <dbReference type="Pfam" id="PF02384"/>
    </source>
</evidence>
<feature type="domain" description="N6 adenine-specific DNA methyltransferase N-terminal" evidence="9">
    <location>
        <begin position="16"/>
        <end position="157"/>
    </location>
</feature>
<name>A0A7I7ZTD2_9MYCO</name>
<evidence type="ECO:0000256" key="2">
    <source>
        <dbReference type="ARBA" id="ARBA00011900"/>
    </source>
</evidence>
<dbReference type="InterPro" id="IPR003356">
    <property type="entry name" value="DNA_methylase_A-5"/>
</dbReference>
<reference evidence="10 11" key="1">
    <citation type="submission" date="2018-01" db="EMBL/GenBank/DDBJ databases">
        <title>Comparative genomics of Mycobacterium mucogenicum and Mycobacterium neoaurum clade members emphasizing tRNA and non-coding RNA.</title>
        <authorList>
            <person name="Behra P.R.K."/>
            <person name="Pettersson B.M.F."/>
            <person name="Das S."/>
            <person name="Dasgupta S."/>
            <person name="Kirsebom L.A."/>
        </authorList>
    </citation>
    <scope>NUCLEOTIDE SEQUENCE [LARGE SCALE GENOMIC DNA]</scope>
    <source>
        <strain evidence="10 11">DSM 45104</strain>
    </source>
</reference>
<dbReference type="RefSeq" id="WP_138247875.1">
    <property type="nucleotide sequence ID" value="NZ_AP022616.1"/>
</dbReference>
<dbReference type="GO" id="GO:0009307">
    <property type="term" value="P:DNA restriction-modification system"/>
    <property type="evidence" value="ECO:0007669"/>
    <property type="project" value="UniProtKB-KW"/>
</dbReference>
<dbReference type="InterPro" id="IPR022749">
    <property type="entry name" value="D12N6_MeTrfase_N"/>
</dbReference>
<gene>
    <name evidence="10" type="ORF">C1S79_02940</name>
</gene>
<proteinExistence type="inferred from homology"/>
<comment type="caution">
    <text evidence="10">The sequence shown here is derived from an EMBL/GenBank/DDBJ whole genome shotgun (WGS) entry which is preliminary data.</text>
</comment>
<evidence type="ECO:0000256" key="3">
    <source>
        <dbReference type="ARBA" id="ARBA00022603"/>
    </source>
</evidence>
<keyword evidence="5" id="KW-0949">S-adenosyl-L-methionine</keyword>
<dbReference type="GO" id="GO:0008170">
    <property type="term" value="F:N-methyltransferase activity"/>
    <property type="evidence" value="ECO:0007669"/>
    <property type="project" value="InterPro"/>
</dbReference>
<dbReference type="GO" id="GO:0009007">
    <property type="term" value="F:site-specific DNA-methyltransferase (adenine-specific) activity"/>
    <property type="evidence" value="ECO:0007669"/>
    <property type="project" value="UniProtKB-EC"/>
</dbReference>
<comment type="catalytic activity">
    <reaction evidence="7">
        <text>a 2'-deoxyadenosine in DNA + S-adenosyl-L-methionine = an N(6)-methyl-2'-deoxyadenosine in DNA + S-adenosyl-L-homocysteine + H(+)</text>
        <dbReference type="Rhea" id="RHEA:15197"/>
        <dbReference type="Rhea" id="RHEA-COMP:12418"/>
        <dbReference type="Rhea" id="RHEA-COMP:12419"/>
        <dbReference type="ChEBI" id="CHEBI:15378"/>
        <dbReference type="ChEBI" id="CHEBI:57856"/>
        <dbReference type="ChEBI" id="CHEBI:59789"/>
        <dbReference type="ChEBI" id="CHEBI:90615"/>
        <dbReference type="ChEBI" id="CHEBI:90616"/>
        <dbReference type="EC" id="2.1.1.72"/>
    </reaction>
</comment>
<evidence type="ECO:0000313" key="10">
    <source>
        <dbReference type="EMBL" id="TLH74427.1"/>
    </source>
</evidence>
<dbReference type="EMBL" id="POTM01000010">
    <property type="protein sequence ID" value="TLH74427.1"/>
    <property type="molecule type" value="Genomic_DNA"/>
</dbReference>
<dbReference type="GO" id="GO:0003677">
    <property type="term" value="F:DNA binding"/>
    <property type="evidence" value="ECO:0007669"/>
    <property type="project" value="InterPro"/>
</dbReference>
<feature type="domain" description="DNA methylase adenine-specific" evidence="8">
    <location>
        <begin position="171"/>
        <end position="489"/>
    </location>
</feature>
<keyword evidence="11" id="KW-1185">Reference proteome</keyword>
<keyword evidence="3 10" id="KW-0489">Methyltransferase</keyword>
<dbReference type="Pfam" id="PF02384">
    <property type="entry name" value="N6_Mtase"/>
    <property type="match status" value="1"/>
</dbReference>
<dbReference type="PANTHER" id="PTHR42998:SF1">
    <property type="entry name" value="TYPE I RESTRICTION ENZYME HINDI METHYLASE SUBUNIT"/>
    <property type="match status" value="1"/>
</dbReference>
<dbReference type="InterPro" id="IPR052916">
    <property type="entry name" value="Type-I_RE_MTase_Subunit"/>
</dbReference>
<dbReference type="InterPro" id="IPR038333">
    <property type="entry name" value="T1MK-like_N_sf"/>
</dbReference>
<dbReference type="REBASE" id="378321">
    <property type="entry name" value="M.Mph15301ORF30330P"/>
</dbReference>
<organism evidence="10 11">
    <name type="scientific">Mycolicibacterium phocaicum</name>
    <dbReference type="NCBI Taxonomy" id="319706"/>
    <lineage>
        <taxon>Bacteria</taxon>
        <taxon>Bacillati</taxon>
        <taxon>Actinomycetota</taxon>
        <taxon>Actinomycetes</taxon>
        <taxon>Mycobacteriales</taxon>
        <taxon>Mycobacteriaceae</taxon>
        <taxon>Mycolicibacterium</taxon>
    </lineage>
</organism>
<evidence type="ECO:0000256" key="1">
    <source>
        <dbReference type="ARBA" id="ARBA00006594"/>
    </source>
</evidence>
<comment type="similarity">
    <text evidence="1">Belongs to the N(4)/N(6)-methyltransferase family.</text>
</comment>
<accession>A0A7I7ZTD2</accession>